<evidence type="ECO:0000313" key="7">
    <source>
        <dbReference type="EMBL" id="EHI57397.1"/>
    </source>
</evidence>
<dbReference type="Pfam" id="PF17189">
    <property type="entry name" value="Glyco_hydro_30C"/>
    <property type="match status" value="1"/>
</dbReference>
<sequence length="446" mass="51249">MKCLWEYTTYENRVEKTMKEEISSYADEGQERDAVNLYPDMTYQVFEGFGGALTEAAAYTWHQMGDKNKTHFLEACYGKDGLGYTQARMALDSCDASLGNYSAMEDENDRAMESFSLERDEKYILPFLKAVEDVKGEALSVMLSPWSPPPFMKTNGEKNHGGKLKTEYYAWWAEYVCKYVEEYKKRGVKIVRISIQNEPDATQIWDSCRYNAAEEKTFLKDFLYPAMVKHGLSDIEVFVWDHNKERALERANGIIDEETRDMVSGIAFHWYSGDHFESLDMLHEKYPDKKLVFTEGCVEYSRFTSSDQLENARMYGHDIAGDLNHGAHAFIDWNVLLNSQGGPNHVDNFCDAPIMYDVEKDVMEKKLSYTYIRHYSRYLVPGSVRIGMSRFTDKLDVTAFRRPDGKLAVVMMNRIGEDMAVYIRVYGEVIPLTVPGDGIGTALIEM</sequence>
<dbReference type="RefSeq" id="WP_006782494.1">
    <property type="nucleotide sequence ID" value="NZ_CP040506.1"/>
</dbReference>
<dbReference type="InterPro" id="IPR017853">
    <property type="entry name" value="GH"/>
</dbReference>
<organism evidence="7 8">
    <name type="scientific">Hungatella hathewayi WAL-18680</name>
    <dbReference type="NCBI Taxonomy" id="742737"/>
    <lineage>
        <taxon>Bacteria</taxon>
        <taxon>Bacillati</taxon>
        <taxon>Bacillota</taxon>
        <taxon>Clostridia</taxon>
        <taxon>Lachnospirales</taxon>
        <taxon>Lachnospiraceae</taxon>
        <taxon>Hungatella</taxon>
    </lineage>
</organism>
<dbReference type="Pfam" id="PF02055">
    <property type="entry name" value="Glyco_hydro_30"/>
    <property type="match status" value="1"/>
</dbReference>
<evidence type="ECO:0008006" key="9">
    <source>
        <dbReference type="Google" id="ProtNLM"/>
    </source>
</evidence>
<dbReference type="GO" id="GO:0006680">
    <property type="term" value="P:glucosylceramide catabolic process"/>
    <property type="evidence" value="ECO:0007669"/>
    <property type="project" value="TreeGrafter"/>
</dbReference>
<keyword evidence="4" id="KW-0326">Glycosidase</keyword>
<gene>
    <name evidence="7" type="ORF">HMPREF9473_04506</name>
</gene>
<dbReference type="PRINTS" id="PR00843">
    <property type="entry name" value="GLHYDRLASE30"/>
</dbReference>
<dbReference type="Gene3D" id="2.60.40.1180">
    <property type="entry name" value="Golgi alpha-mannosidase II"/>
    <property type="match status" value="1"/>
</dbReference>
<dbReference type="Gene3D" id="3.20.20.80">
    <property type="entry name" value="Glycosidases"/>
    <property type="match status" value="1"/>
</dbReference>
<feature type="domain" description="Glycosyl hydrolase family 30 beta sandwich" evidence="6">
    <location>
        <begin position="382"/>
        <end position="441"/>
    </location>
</feature>
<accession>G5ILX8</accession>
<protein>
    <recommendedName>
        <fullName evidence="9">Glycosyl hydrolase family 30 TIM-barrel domain-containing protein</fullName>
    </recommendedName>
</protein>
<dbReference type="GO" id="GO:0016020">
    <property type="term" value="C:membrane"/>
    <property type="evidence" value="ECO:0007669"/>
    <property type="project" value="GOC"/>
</dbReference>
<dbReference type="GO" id="GO:0004348">
    <property type="term" value="F:glucosylceramidase activity"/>
    <property type="evidence" value="ECO:0007669"/>
    <property type="project" value="InterPro"/>
</dbReference>
<dbReference type="PATRIC" id="fig|742737.3.peg.4492"/>
<evidence type="ECO:0000256" key="1">
    <source>
        <dbReference type="ARBA" id="ARBA00005382"/>
    </source>
</evidence>
<evidence type="ECO:0000259" key="5">
    <source>
        <dbReference type="Pfam" id="PF02055"/>
    </source>
</evidence>
<proteinExistence type="inferred from homology"/>
<dbReference type="InterPro" id="IPR013780">
    <property type="entry name" value="Glyco_hydro_b"/>
</dbReference>
<evidence type="ECO:0000256" key="4">
    <source>
        <dbReference type="RuleBase" id="RU361188"/>
    </source>
</evidence>
<evidence type="ECO:0000256" key="2">
    <source>
        <dbReference type="ARBA" id="ARBA00022729"/>
    </source>
</evidence>
<keyword evidence="2" id="KW-0732">Signal</keyword>
<reference evidence="7 8" key="1">
    <citation type="submission" date="2011-08" db="EMBL/GenBank/DDBJ databases">
        <title>The Genome Sequence of Clostridium hathewayi WAL-18680.</title>
        <authorList>
            <consortium name="The Broad Institute Genome Sequencing Platform"/>
            <person name="Earl A."/>
            <person name="Ward D."/>
            <person name="Feldgarden M."/>
            <person name="Gevers D."/>
            <person name="Finegold S.M."/>
            <person name="Summanen P.H."/>
            <person name="Molitoris D.R."/>
            <person name="Song M."/>
            <person name="Daigneault M."/>
            <person name="Allen-Vercoe E."/>
            <person name="Young S.K."/>
            <person name="Zeng Q."/>
            <person name="Gargeya S."/>
            <person name="Fitzgerald M."/>
            <person name="Haas B."/>
            <person name="Abouelleil A."/>
            <person name="Alvarado L."/>
            <person name="Arachchi H.M."/>
            <person name="Berlin A."/>
            <person name="Brown A."/>
            <person name="Chapman S.B."/>
            <person name="Chen Z."/>
            <person name="Dunbar C."/>
            <person name="Freedman E."/>
            <person name="Gearin G."/>
            <person name="Gellesch M."/>
            <person name="Goldberg J."/>
            <person name="Griggs A."/>
            <person name="Gujja S."/>
            <person name="Heiman D."/>
            <person name="Howarth C."/>
            <person name="Larson L."/>
            <person name="Lui A."/>
            <person name="MacDonald P.J.P."/>
            <person name="Montmayeur A."/>
            <person name="Murphy C."/>
            <person name="Neiman D."/>
            <person name="Pearson M."/>
            <person name="Priest M."/>
            <person name="Roberts A."/>
            <person name="Saif S."/>
            <person name="Shea T."/>
            <person name="Shenoy N."/>
            <person name="Sisk P."/>
            <person name="Stolte C."/>
            <person name="Sykes S."/>
            <person name="Wortman J."/>
            <person name="Nusbaum C."/>
            <person name="Birren B."/>
        </authorList>
    </citation>
    <scope>NUCLEOTIDE SEQUENCE [LARGE SCALE GENOMIC DNA]</scope>
    <source>
        <strain evidence="7 8">WAL-18680</strain>
    </source>
</reference>
<dbReference type="InterPro" id="IPR001139">
    <property type="entry name" value="Glyco_hydro_30"/>
</dbReference>
<dbReference type="AlphaFoldDB" id="G5ILX8"/>
<dbReference type="InterPro" id="IPR033452">
    <property type="entry name" value="GH30_C"/>
</dbReference>
<comment type="caution">
    <text evidence="7">The sequence shown here is derived from an EMBL/GenBank/DDBJ whole genome shotgun (WGS) entry which is preliminary data.</text>
</comment>
<dbReference type="InterPro" id="IPR033453">
    <property type="entry name" value="Glyco_hydro_30_TIM-barrel"/>
</dbReference>
<evidence type="ECO:0000313" key="8">
    <source>
        <dbReference type="Proteomes" id="UP000005384"/>
    </source>
</evidence>
<dbReference type="Proteomes" id="UP000005384">
    <property type="component" value="Unassembled WGS sequence"/>
</dbReference>
<feature type="domain" description="Glycosyl hydrolase family 30 TIM-barrel" evidence="5">
    <location>
        <begin position="47"/>
        <end position="379"/>
    </location>
</feature>
<dbReference type="EMBL" id="ADLN01000120">
    <property type="protein sequence ID" value="EHI57397.1"/>
    <property type="molecule type" value="Genomic_DNA"/>
</dbReference>
<keyword evidence="8" id="KW-1185">Reference proteome</keyword>
<comment type="similarity">
    <text evidence="1 4">Belongs to the glycosyl hydrolase 30 family.</text>
</comment>
<evidence type="ECO:0000259" key="6">
    <source>
        <dbReference type="Pfam" id="PF17189"/>
    </source>
</evidence>
<keyword evidence="3 4" id="KW-0378">Hydrolase</keyword>
<dbReference type="HOGENOM" id="CLU_014379_1_1_9"/>
<dbReference type="OrthoDB" id="9806701at2"/>
<dbReference type="PANTHER" id="PTHR11069">
    <property type="entry name" value="GLUCOSYLCERAMIDASE"/>
    <property type="match status" value="1"/>
</dbReference>
<evidence type="ECO:0000256" key="3">
    <source>
        <dbReference type="ARBA" id="ARBA00022801"/>
    </source>
</evidence>
<name>G5ILX8_9FIRM</name>
<dbReference type="SUPFAM" id="SSF51445">
    <property type="entry name" value="(Trans)glycosidases"/>
    <property type="match status" value="1"/>
</dbReference>
<dbReference type="PANTHER" id="PTHR11069:SF23">
    <property type="entry name" value="LYSOSOMAL ACID GLUCOSYLCERAMIDASE"/>
    <property type="match status" value="1"/>
</dbReference>